<dbReference type="SUPFAM" id="SSF53254">
    <property type="entry name" value="Phosphoglycerate mutase-like"/>
    <property type="match status" value="1"/>
</dbReference>
<comment type="caution">
    <text evidence="7">The sequence shown here is derived from an EMBL/GenBank/DDBJ whole genome shotgun (WGS) entry which is preliminary data.</text>
</comment>
<dbReference type="PANTHER" id="PTHR11931">
    <property type="entry name" value="PHOSPHOGLYCERATE MUTASE"/>
    <property type="match status" value="1"/>
</dbReference>
<evidence type="ECO:0000256" key="5">
    <source>
        <dbReference type="PIRSR" id="PIRSR613078-1"/>
    </source>
</evidence>
<dbReference type="EMBL" id="BHVP01000037">
    <property type="protein sequence ID" value="GCA75447.1"/>
    <property type="molecule type" value="Genomic_DNA"/>
</dbReference>
<dbReference type="Pfam" id="PF00300">
    <property type="entry name" value="His_Phos_1"/>
    <property type="match status" value="1"/>
</dbReference>
<keyword evidence="4" id="KW-0413">Isomerase</keyword>
<feature type="active site" description="Proton donor/acceptor" evidence="5">
    <location>
        <position position="115"/>
    </location>
</feature>
<evidence type="ECO:0000256" key="2">
    <source>
        <dbReference type="ARBA" id="ARBA00012028"/>
    </source>
</evidence>
<dbReference type="CDD" id="cd07067">
    <property type="entry name" value="HP_PGM_like"/>
    <property type="match status" value="1"/>
</dbReference>
<reference evidence="7 8" key="1">
    <citation type="submission" date="2018-09" db="EMBL/GenBank/DDBJ databases">
        <title>Evolutionary history of phycoerythrin pigmentation in the water bloom-forming cyanobacterium Microcystis aeruginosa.</title>
        <authorList>
            <person name="Tanabe Y."/>
            <person name="Tanabe Y."/>
            <person name="Yamaguchi H."/>
        </authorList>
    </citation>
    <scope>NUCLEOTIDE SEQUENCE [LARGE SCALE GENOMIC DNA]</scope>
    <source>
        <strain evidence="7 8">NIES-2520</strain>
    </source>
</reference>
<dbReference type="InterPro" id="IPR013078">
    <property type="entry name" value="His_Pase_superF_clade-1"/>
</dbReference>
<dbReference type="Proteomes" id="UP000324917">
    <property type="component" value="Unassembled WGS sequence"/>
</dbReference>
<comment type="similarity">
    <text evidence="1">Belongs to the phosphoglycerate mutase family. BPG-dependent PGAM subfamily.</text>
</comment>
<dbReference type="GO" id="GO:0004619">
    <property type="term" value="F:phosphoglycerate mutase activity"/>
    <property type="evidence" value="ECO:0007669"/>
    <property type="project" value="UniProtKB-EC"/>
</dbReference>
<dbReference type="AlphaFoldDB" id="A0A5A5RQH7"/>
<dbReference type="GO" id="GO:0016787">
    <property type="term" value="F:hydrolase activity"/>
    <property type="evidence" value="ECO:0007669"/>
    <property type="project" value="UniProtKB-KW"/>
</dbReference>
<dbReference type="InterPro" id="IPR005952">
    <property type="entry name" value="Phosphogly_mut1"/>
</dbReference>
<evidence type="ECO:0000256" key="6">
    <source>
        <dbReference type="PIRSR" id="PIRSR613078-2"/>
    </source>
</evidence>
<dbReference type="GO" id="GO:0006096">
    <property type="term" value="P:glycolytic process"/>
    <property type="evidence" value="ECO:0007669"/>
    <property type="project" value="UniProtKB-KW"/>
</dbReference>
<dbReference type="EC" id="5.4.2.11" evidence="2"/>
<sequence length="244" mass="27385">MIVAANCLRPLLITSAYQYKWKRVANVRCTQKMSLKLYFLRHGETTASQAGSFCGRLDLQLTPAGDEMAKDFALVYRDVPWTGIYSSPLKRTLSTATPLSDLLAIPIHKREGLKEIAYGQWEGKTAAEVNREFHDDYVRWLADPGWNSPTGGEKGIDIARRSSEVLEEIDHNHDDGHILIVSHKATIRIMLCSLLGIDIGRYRDRIAMPVASVTIVELAEHGPLFQVMGDRSHLRNDLRSRAGT</sequence>
<dbReference type="InterPro" id="IPR029033">
    <property type="entry name" value="His_PPase_superfam"/>
</dbReference>
<gene>
    <name evidence="7" type="primary">pspA_2</name>
    <name evidence="7" type="ORF">MiTe_02281</name>
</gene>
<keyword evidence="3" id="KW-0324">Glycolysis</keyword>
<organism evidence="7 8">
    <name type="scientific">Microcystis aeruginosa NIES-2520</name>
    <dbReference type="NCBI Taxonomy" id="2303982"/>
    <lineage>
        <taxon>Bacteria</taxon>
        <taxon>Bacillati</taxon>
        <taxon>Cyanobacteriota</taxon>
        <taxon>Cyanophyceae</taxon>
        <taxon>Oscillatoriophycideae</taxon>
        <taxon>Chroococcales</taxon>
        <taxon>Microcystaceae</taxon>
        <taxon>Microcystis</taxon>
    </lineage>
</organism>
<name>A0A5A5RQH7_MICAE</name>
<evidence type="ECO:0000313" key="7">
    <source>
        <dbReference type="EMBL" id="GCA75447.1"/>
    </source>
</evidence>
<dbReference type="Gene3D" id="3.40.50.1240">
    <property type="entry name" value="Phosphoglycerate mutase-like"/>
    <property type="match status" value="1"/>
</dbReference>
<accession>A0A5A5RQH7</accession>
<dbReference type="SMART" id="SM00855">
    <property type="entry name" value="PGAM"/>
    <property type="match status" value="1"/>
</dbReference>
<protein>
    <recommendedName>
        <fullName evidence="2">phosphoglycerate mutase (2,3-diphosphoglycerate-dependent)</fullName>
        <ecNumber evidence="2">5.4.2.11</ecNumber>
    </recommendedName>
</protein>
<keyword evidence="7" id="KW-0378">Hydrolase</keyword>
<feature type="active site" description="Tele-phosphohistidine intermediate" evidence="5">
    <location>
        <position position="42"/>
    </location>
</feature>
<proteinExistence type="inferred from homology"/>
<evidence type="ECO:0000313" key="8">
    <source>
        <dbReference type="Proteomes" id="UP000324917"/>
    </source>
</evidence>
<feature type="binding site" evidence="6">
    <location>
        <begin position="115"/>
        <end position="118"/>
    </location>
    <ligand>
        <name>substrate</name>
    </ligand>
</feature>
<evidence type="ECO:0000256" key="3">
    <source>
        <dbReference type="ARBA" id="ARBA00023152"/>
    </source>
</evidence>
<evidence type="ECO:0000256" key="1">
    <source>
        <dbReference type="ARBA" id="ARBA00006717"/>
    </source>
</evidence>
<feature type="binding site" evidence="6">
    <location>
        <position position="91"/>
    </location>
    <ligand>
        <name>substrate</name>
    </ligand>
</feature>
<evidence type="ECO:0000256" key="4">
    <source>
        <dbReference type="ARBA" id="ARBA00023235"/>
    </source>
</evidence>